<dbReference type="OrthoDB" id="3831186at2"/>
<dbReference type="Gene3D" id="1.10.260.40">
    <property type="entry name" value="lambda repressor-like DNA-binding domains"/>
    <property type="match status" value="1"/>
</dbReference>
<gene>
    <name evidence="2" type="ordered locus">RB2501_13814</name>
</gene>
<name>A4CKL0_ROBBH</name>
<protein>
    <recommendedName>
        <fullName evidence="1">HTH cro/C1-type domain-containing protein</fullName>
    </recommendedName>
</protein>
<sequence>MPISNNLPDNLRFLLTHHQISQGDLGNMIGTRAKNVSNWVNGVSNPPIEMLMAIANEFNVTLDQLIIGDVSSPVPGYVDFVADNRKNRYPTVPKSEESEIDKDHLIQLLQNQIKAMEGDLSGKLKGVLEQFYEENFSGHMSKIDDLYEMMGLPGIMENLQKNMDEINRARQSKKGR</sequence>
<evidence type="ECO:0000313" key="2">
    <source>
        <dbReference type="EMBL" id="EAR15409.1"/>
    </source>
</evidence>
<dbReference type="KEGG" id="rbi:RB2501_13814"/>
<dbReference type="HOGENOM" id="CLU_1524027_0_0_10"/>
<proteinExistence type="predicted"/>
<reference evidence="2 3" key="1">
    <citation type="journal article" date="2009" name="J. Bacteriol.">
        <title>Complete genome sequence of Robiginitalea biformata HTCC2501.</title>
        <authorList>
            <person name="Oh H.M."/>
            <person name="Giovannoni S.J."/>
            <person name="Lee K."/>
            <person name="Ferriera S."/>
            <person name="Johnson J."/>
            <person name="Cho J.C."/>
        </authorList>
    </citation>
    <scope>NUCLEOTIDE SEQUENCE [LARGE SCALE GENOMIC DNA]</scope>
    <source>
        <strain evidence="3">ATCC BAA-864 / HTCC2501 / KCTC 12146</strain>
    </source>
</reference>
<dbReference type="EMBL" id="CP001712">
    <property type="protein sequence ID" value="EAR15409.1"/>
    <property type="molecule type" value="Genomic_DNA"/>
</dbReference>
<dbReference type="Proteomes" id="UP000009049">
    <property type="component" value="Chromosome"/>
</dbReference>
<evidence type="ECO:0000313" key="3">
    <source>
        <dbReference type="Proteomes" id="UP000009049"/>
    </source>
</evidence>
<dbReference type="GO" id="GO:0003677">
    <property type="term" value="F:DNA binding"/>
    <property type="evidence" value="ECO:0007669"/>
    <property type="project" value="InterPro"/>
</dbReference>
<dbReference type="SUPFAM" id="SSF47413">
    <property type="entry name" value="lambda repressor-like DNA-binding domains"/>
    <property type="match status" value="1"/>
</dbReference>
<dbReference type="AlphaFoldDB" id="A4CKL0"/>
<evidence type="ECO:0000259" key="1">
    <source>
        <dbReference type="PROSITE" id="PS50943"/>
    </source>
</evidence>
<feature type="domain" description="HTH cro/C1-type" evidence="1">
    <location>
        <begin position="11"/>
        <end position="65"/>
    </location>
</feature>
<dbReference type="InterPro" id="IPR001387">
    <property type="entry name" value="Cro/C1-type_HTH"/>
</dbReference>
<dbReference type="RefSeq" id="WP_015754726.1">
    <property type="nucleotide sequence ID" value="NC_013222.1"/>
</dbReference>
<dbReference type="PROSITE" id="PS50943">
    <property type="entry name" value="HTH_CROC1"/>
    <property type="match status" value="1"/>
</dbReference>
<dbReference type="SMART" id="SM00530">
    <property type="entry name" value="HTH_XRE"/>
    <property type="match status" value="1"/>
</dbReference>
<organism evidence="2 3">
    <name type="scientific">Robiginitalea biformata (strain ATCC BAA-864 / DSM 15991 / KCTC 12146 / HTCC2501)</name>
    <dbReference type="NCBI Taxonomy" id="313596"/>
    <lineage>
        <taxon>Bacteria</taxon>
        <taxon>Pseudomonadati</taxon>
        <taxon>Bacteroidota</taxon>
        <taxon>Flavobacteriia</taxon>
        <taxon>Flavobacteriales</taxon>
        <taxon>Flavobacteriaceae</taxon>
        <taxon>Robiginitalea</taxon>
    </lineage>
</organism>
<keyword evidence="3" id="KW-1185">Reference proteome</keyword>
<dbReference type="InterPro" id="IPR010982">
    <property type="entry name" value="Lambda_DNA-bd_dom_sf"/>
</dbReference>
<dbReference type="Pfam" id="PF01381">
    <property type="entry name" value="HTH_3"/>
    <property type="match status" value="1"/>
</dbReference>
<dbReference type="CDD" id="cd00093">
    <property type="entry name" value="HTH_XRE"/>
    <property type="match status" value="1"/>
</dbReference>
<accession>A4CKL0</accession>
<dbReference type="eggNOG" id="COG1396">
    <property type="taxonomic scope" value="Bacteria"/>
</dbReference>